<dbReference type="EMBL" id="UGOD01000001">
    <property type="protein sequence ID" value="STX50771.1"/>
    <property type="molecule type" value="Genomic_DNA"/>
</dbReference>
<dbReference type="GO" id="GO:0071766">
    <property type="term" value="P:Actinobacterium-type cell wall biogenesis"/>
    <property type="evidence" value="ECO:0007669"/>
    <property type="project" value="UniProtKB-ARBA"/>
</dbReference>
<dbReference type="SUPFAM" id="SSF56801">
    <property type="entry name" value="Acetyl-CoA synthetase-like"/>
    <property type="match status" value="1"/>
</dbReference>
<dbReference type="PANTHER" id="PTHR22754">
    <property type="entry name" value="DISCO-INTERACTING PROTEIN 2 DIP2 -RELATED"/>
    <property type="match status" value="1"/>
</dbReference>
<dbReference type="InterPro" id="IPR025110">
    <property type="entry name" value="AMP-bd_C"/>
</dbReference>
<dbReference type="AlphaFoldDB" id="A0A378JJ34"/>
<dbReference type="OrthoDB" id="9757559at2"/>
<proteinExistence type="inferred from homology"/>
<sequence length="511" mass="57703">MDFIYSFLGCLYLGVIAVPCYPPMNKRLINKLSSVIQNSSPKCILSSRTIVKKINQLKFIKSCSNLTFLNFLLEKITPHTLELLAWEFEKFSWIITDEISSSIAKEFKPVLLNEDDIAFLQYTSGSTSLPKGVVVTHKNLLSNISLISKSIGINKDDKAVSWLPPYHDMGLIGSLLTSFVNQIPLYMLSPIDFIKNPYNWLKAITLFKGTMSAAPNFAYSLCNRKITDEQISKLDLSSWRAALNGAEPINIAVLNEFEKRFTLCGFNKAVFFPCYGLAESTLFVTGRYGIETQNIKLHDGKFKATEIVSSGYLNQDVVVKIMDYNSKKEMPNGEIGEICITGDSVTKGYWNSDLVHDIWATIIDRGKASKFLKTGDLGFILNNQLFITGRIKDLIIIRGVNYYPQDIENSITSTFKKIKYGACVAFSFESAREESLGIMFEVTQIEGQETIQMLFEKIKQLVMNEYQLNVKAIYNIQPKAIMKTTSGKIERVANKKALLDNKLPVIYDARY</sequence>
<keyword evidence="3" id="KW-0276">Fatty acid metabolism</keyword>
<keyword evidence="8" id="KW-1185">Reference proteome</keyword>
<dbReference type="CDD" id="cd05931">
    <property type="entry name" value="FAAL"/>
    <property type="match status" value="1"/>
</dbReference>
<dbReference type="GO" id="GO:0005886">
    <property type="term" value="C:plasma membrane"/>
    <property type="evidence" value="ECO:0007669"/>
    <property type="project" value="TreeGrafter"/>
</dbReference>
<evidence type="ECO:0000259" key="6">
    <source>
        <dbReference type="Pfam" id="PF23024"/>
    </source>
</evidence>
<dbReference type="GO" id="GO:0016874">
    <property type="term" value="F:ligase activity"/>
    <property type="evidence" value="ECO:0007669"/>
    <property type="project" value="UniProtKB-KW"/>
</dbReference>
<keyword evidence="2 7" id="KW-0436">Ligase</keyword>
<dbReference type="Pfam" id="PF00501">
    <property type="entry name" value="AMP-binding"/>
    <property type="match status" value="1"/>
</dbReference>
<name>A0A378JJ34_9GAMM</name>
<dbReference type="Proteomes" id="UP000254794">
    <property type="component" value="Unassembled WGS sequence"/>
</dbReference>
<dbReference type="GO" id="GO:0070566">
    <property type="term" value="F:adenylyltransferase activity"/>
    <property type="evidence" value="ECO:0007669"/>
    <property type="project" value="TreeGrafter"/>
</dbReference>
<evidence type="ECO:0000313" key="7">
    <source>
        <dbReference type="EMBL" id="STX50771.1"/>
    </source>
</evidence>
<dbReference type="EC" id="6.2.1.-" evidence="7"/>
<gene>
    <name evidence="7" type="ORF">NCTC13316_00859</name>
</gene>
<evidence type="ECO:0000256" key="2">
    <source>
        <dbReference type="ARBA" id="ARBA00022598"/>
    </source>
</evidence>
<feature type="domain" description="AMP-dependent synthetase/ligase" evidence="5">
    <location>
        <begin position="2"/>
        <end position="350"/>
    </location>
</feature>
<dbReference type="InterPro" id="IPR042099">
    <property type="entry name" value="ANL_N_sf"/>
</dbReference>
<dbReference type="InterPro" id="IPR045851">
    <property type="entry name" value="AMP-bd_C_sf"/>
</dbReference>
<evidence type="ECO:0000256" key="1">
    <source>
        <dbReference type="ARBA" id="ARBA00006432"/>
    </source>
</evidence>
<dbReference type="InterPro" id="IPR000873">
    <property type="entry name" value="AMP-dep_synth/lig_dom"/>
</dbReference>
<evidence type="ECO:0000259" key="5">
    <source>
        <dbReference type="Pfam" id="PF00501"/>
    </source>
</evidence>
<keyword evidence="4" id="KW-0443">Lipid metabolism</keyword>
<dbReference type="InterPro" id="IPR020845">
    <property type="entry name" value="AMP-binding_CS"/>
</dbReference>
<dbReference type="RefSeq" id="WP_160116150.1">
    <property type="nucleotide sequence ID" value="NZ_CAAAHP010000007.1"/>
</dbReference>
<dbReference type="GO" id="GO:0006633">
    <property type="term" value="P:fatty acid biosynthetic process"/>
    <property type="evidence" value="ECO:0007669"/>
    <property type="project" value="TreeGrafter"/>
</dbReference>
<evidence type="ECO:0000256" key="3">
    <source>
        <dbReference type="ARBA" id="ARBA00022832"/>
    </source>
</evidence>
<dbReference type="Gene3D" id="3.40.50.12780">
    <property type="entry name" value="N-terminal domain of ligase-like"/>
    <property type="match status" value="1"/>
</dbReference>
<dbReference type="Pfam" id="PF23024">
    <property type="entry name" value="AMP-dom_DIP2-like"/>
    <property type="match status" value="1"/>
</dbReference>
<protein>
    <submittedName>
        <fullName evidence="7">Saframycin Mx1 synthetase B</fullName>
        <ecNumber evidence="7">6.2.1.-</ecNumber>
    </submittedName>
</protein>
<accession>A0A378JJ34</accession>
<comment type="similarity">
    <text evidence="1">Belongs to the ATP-dependent AMP-binding enzyme family.</text>
</comment>
<feature type="domain" description="AMP-binding enzyme C-terminal" evidence="6">
    <location>
        <begin position="393"/>
        <end position="506"/>
    </location>
</feature>
<organism evidence="7 8">
    <name type="scientific">Legionella busanensis</name>
    <dbReference type="NCBI Taxonomy" id="190655"/>
    <lineage>
        <taxon>Bacteria</taxon>
        <taxon>Pseudomonadati</taxon>
        <taxon>Pseudomonadota</taxon>
        <taxon>Gammaproteobacteria</taxon>
        <taxon>Legionellales</taxon>
        <taxon>Legionellaceae</taxon>
        <taxon>Legionella</taxon>
    </lineage>
</organism>
<evidence type="ECO:0000313" key="8">
    <source>
        <dbReference type="Proteomes" id="UP000254794"/>
    </source>
</evidence>
<dbReference type="Gene3D" id="3.30.300.30">
    <property type="match status" value="1"/>
</dbReference>
<dbReference type="PROSITE" id="PS00455">
    <property type="entry name" value="AMP_BINDING"/>
    <property type="match status" value="1"/>
</dbReference>
<reference evidence="7 8" key="1">
    <citation type="submission" date="2018-06" db="EMBL/GenBank/DDBJ databases">
        <authorList>
            <consortium name="Pathogen Informatics"/>
            <person name="Doyle S."/>
        </authorList>
    </citation>
    <scope>NUCLEOTIDE SEQUENCE [LARGE SCALE GENOMIC DNA]</scope>
    <source>
        <strain evidence="7 8">NCTC13316</strain>
    </source>
</reference>
<evidence type="ECO:0000256" key="4">
    <source>
        <dbReference type="ARBA" id="ARBA00023098"/>
    </source>
</evidence>
<dbReference type="InterPro" id="IPR040097">
    <property type="entry name" value="FAAL/FAAC"/>
</dbReference>
<dbReference type="PANTHER" id="PTHR22754:SF32">
    <property type="entry name" value="DISCO-INTERACTING PROTEIN 2"/>
    <property type="match status" value="1"/>
</dbReference>